<evidence type="ECO:0000313" key="7">
    <source>
        <dbReference type="EMBL" id="CDS08176.1"/>
    </source>
</evidence>
<evidence type="ECO:0000256" key="1">
    <source>
        <dbReference type="ARBA" id="ARBA00006787"/>
    </source>
</evidence>
<accession>A0A077WK89</accession>
<protein>
    <submittedName>
        <fullName evidence="7">Uncharacterized protein</fullName>
    </submittedName>
</protein>
<keyword evidence="2 5" id="KW-0479">Metal-binding</keyword>
<evidence type="ECO:0000256" key="5">
    <source>
        <dbReference type="PIRSR" id="PIRSR604294-1"/>
    </source>
</evidence>
<dbReference type="AlphaFoldDB" id="A0A077WK89"/>
<dbReference type="InterPro" id="IPR004294">
    <property type="entry name" value="Carotenoid_Oase"/>
</dbReference>
<dbReference type="GO" id="GO:0016121">
    <property type="term" value="P:carotene catabolic process"/>
    <property type="evidence" value="ECO:0007669"/>
    <property type="project" value="TreeGrafter"/>
</dbReference>
<evidence type="ECO:0000256" key="2">
    <source>
        <dbReference type="ARBA" id="ARBA00022723"/>
    </source>
</evidence>
<sequence length="694" mass="77562">MEEDKLANDHDKDVLEHSESKENQQKDKDTNQGKQDVPVTETPLQDDTIADSFVDLDIKDESTTNVWREESEGPLNVTPVAAATTTTNNDDNRPLESGNDSSLDPWQEDTSLLHGRDSPDEPIPVTVAPVVHVEHHDEQETLDKDISHTKGFYNATDLKEIVDLEVSGQLPDWLICEHFTVGPGTYDIKYMRKLEVDGELQHVSRYFTFGHWFDGLPLVNRFDIHGQRNSISYRNRLTCRRLIDKIRDNHGYSSRHPGGLFMTKTNQTVLTKVVGVGATSKPDYEPCSARVLPSIPGMDGRLFCQNRGKHIQELDPFDMRPTRVVTWNEVNPAFKGYTSCPNGQFDARTGEYINFTMDVGYQSTKYNFFTISDRNPKGSLIGSITAPAAYVNSFSITPKYIILAIFPMLATSGGMKFSWNESILESFTFNRSQPTLFYVLSRQSGQHVATYRSDACFAFHHVNAFEDENDNVYVDIICYPDDTIAQQLMVEGLRNPTQMKPPRLAASELRRYVLHTVSVTGSRHPSTVSGNSGGGLFGAFRKTTPATNSIPEASYNKWLQPSLELPQVNPNYKLHAHTFMYGLGFSASSSIADGQIWDTIIKANMRDRTIAGAWHEKGCYPSEAVFIPRPSTGPGDEVAEDDGVLLSIVMDSARSTSFLLVLDASSLDVLAKAYLGTLVPLSFSRGSYRLYTNQ</sequence>
<comment type="cofactor">
    <cofactor evidence="5">
        <name>Fe(2+)</name>
        <dbReference type="ChEBI" id="CHEBI:29033"/>
    </cofactor>
    <text evidence="5">Binds 1 Fe(2+) ion per subunit.</text>
</comment>
<evidence type="ECO:0000256" key="4">
    <source>
        <dbReference type="ARBA" id="ARBA00023004"/>
    </source>
</evidence>
<dbReference type="Pfam" id="PF03055">
    <property type="entry name" value="RPE65"/>
    <property type="match status" value="1"/>
</dbReference>
<name>A0A077WK89_9FUNG</name>
<keyword evidence="4 5" id="KW-0408">Iron</keyword>
<dbReference type="EMBL" id="LK023324">
    <property type="protein sequence ID" value="CDS08176.1"/>
    <property type="molecule type" value="Genomic_DNA"/>
</dbReference>
<keyword evidence="3" id="KW-0560">Oxidoreductase</keyword>
<feature type="region of interest" description="Disordered" evidence="6">
    <location>
        <begin position="84"/>
        <end position="122"/>
    </location>
</feature>
<feature type="binding site" evidence="5">
    <location>
        <position position="460"/>
    </location>
    <ligand>
        <name>Fe cation</name>
        <dbReference type="ChEBI" id="CHEBI:24875"/>
        <note>catalytic</note>
    </ligand>
</feature>
<proteinExistence type="inferred from homology"/>
<dbReference type="GO" id="GO:0010436">
    <property type="term" value="F:carotenoid dioxygenase activity"/>
    <property type="evidence" value="ECO:0007669"/>
    <property type="project" value="TreeGrafter"/>
</dbReference>
<reference evidence="7" key="1">
    <citation type="journal article" date="2014" name="Genome Announc.">
        <title>De novo whole-genome sequence and genome annotation of Lichtheimia ramosa.</title>
        <authorList>
            <person name="Linde J."/>
            <person name="Schwartze V."/>
            <person name="Binder U."/>
            <person name="Lass-Florl C."/>
            <person name="Voigt K."/>
            <person name="Horn F."/>
        </authorList>
    </citation>
    <scope>NUCLEOTIDE SEQUENCE</scope>
    <source>
        <strain evidence="7">JMRC FSU:6197</strain>
    </source>
</reference>
<evidence type="ECO:0000256" key="6">
    <source>
        <dbReference type="SAM" id="MobiDB-lite"/>
    </source>
</evidence>
<feature type="compositionally biased region" description="Polar residues" evidence="6">
    <location>
        <begin position="98"/>
        <end position="110"/>
    </location>
</feature>
<comment type="similarity">
    <text evidence="1">Belongs to the carotenoid oxygenase family.</text>
</comment>
<dbReference type="PANTHER" id="PTHR10543">
    <property type="entry name" value="BETA-CAROTENE DIOXYGENASE"/>
    <property type="match status" value="1"/>
</dbReference>
<organism evidence="7">
    <name type="scientific">Lichtheimia ramosa</name>
    <dbReference type="NCBI Taxonomy" id="688394"/>
    <lineage>
        <taxon>Eukaryota</taxon>
        <taxon>Fungi</taxon>
        <taxon>Fungi incertae sedis</taxon>
        <taxon>Mucoromycota</taxon>
        <taxon>Mucoromycotina</taxon>
        <taxon>Mucoromycetes</taxon>
        <taxon>Mucorales</taxon>
        <taxon>Lichtheimiaceae</taxon>
        <taxon>Lichtheimia</taxon>
    </lineage>
</organism>
<dbReference type="PANTHER" id="PTHR10543:SF24">
    <property type="entry name" value="CAROTENOID ISOMEROOXYGENASE"/>
    <property type="match status" value="1"/>
</dbReference>
<feature type="region of interest" description="Disordered" evidence="6">
    <location>
        <begin position="1"/>
        <end position="58"/>
    </location>
</feature>
<gene>
    <name evidence="7" type="ORF">LRAMOSA02124</name>
</gene>
<dbReference type="GO" id="GO:0046872">
    <property type="term" value="F:metal ion binding"/>
    <property type="evidence" value="ECO:0007669"/>
    <property type="project" value="UniProtKB-KW"/>
</dbReference>
<evidence type="ECO:0000256" key="3">
    <source>
        <dbReference type="ARBA" id="ARBA00023002"/>
    </source>
</evidence>
<feature type="compositionally biased region" description="Basic and acidic residues" evidence="6">
    <location>
        <begin position="1"/>
        <end position="31"/>
    </location>
</feature>
<dbReference type="OrthoDB" id="407010at2759"/>